<sequence length="191" mass="21319">MARSPSCRNFLTISFYFEFHLDVDSQSIFKLEQQTHLFGGRGFLSLLKDEGHNGGRVRHLSVTAGHLLNENIEDTIESETNDQLYIQSSYEWPSGSNGKVRDSLSGTTSLDPETHNCAISLMLYIGPSVDRNKSSRLSSLRDACLLDVENIKLLKRTLPLEVYKHGALNAQTTGTPAAVEDMKDDNQTLTR</sequence>
<evidence type="ECO:0000313" key="2">
    <source>
        <dbReference type="Proteomes" id="UP000326198"/>
    </source>
</evidence>
<keyword evidence="2" id="KW-1185">Reference proteome</keyword>
<name>A0A5N7B562_9EURO</name>
<dbReference type="AlphaFoldDB" id="A0A5N7B562"/>
<proteinExistence type="predicted"/>
<evidence type="ECO:0000313" key="1">
    <source>
        <dbReference type="EMBL" id="KAE8376298.1"/>
    </source>
</evidence>
<dbReference type="EMBL" id="ML736243">
    <property type="protein sequence ID" value="KAE8376298.1"/>
    <property type="molecule type" value="Genomic_DNA"/>
</dbReference>
<accession>A0A5N7B562</accession>
<protein>
    <submittedName>
        <fullName evidence="1">Uncharacterized protein</fullName>
    </submittedName>
</protein>
<dbReference type="Proteomes" id="UP000326198">
    <property type="component" value="Unassembled WGS sequence"/>
</dbReference>
<organism evidence="1 2">
    <name type="scientific">Aspergillus bertholletiae</name>
    <dbReference type="NCBI Taxonomy" id="1226010"/>
    <lineage>
        <taxon>Eukaryota</taxon>
        <taxon>Fungi</taxon>
        <taxon>Dikarya</taxon>
        <taxon>Ascomycota</taxon>
        <taxon>Pezizomycotina</taxon>
        <taxon>Eurotiomycetes</taxon>
        <taxon>Eurotiomycetidae</taxon>
        <taxon>Eurotiales</taxon>
        <taxon>Aspergillaceae</taxon>
        <taxon>Aspergillus</taxon>
        <taxon>Aspergillus subgen. Circumdati</taxon>
    </lineage>
</organism>
<reference evidence="1 2" key="1">
    <citation type="submission" date="2019-04" db="EMBL/GenBank/DDBJ databases">
        <title>Friends and foes A comparative genomics studyof 23 Aspergillus species from section Flavi.</title>
        <authorList>
            <consortium name="DOE Joint Genome Institute"/>
            <person name="Kjaerbolling I."/>
            <person name="Vesth T."/>
            <person name="Frisvad J.C."/>
            <person name="Nybo J.L."/>
            <person name="Theobald S."/>
            <person name="Kildgaard S."/>
            <person name="Isbrandt T."/>
            <person name="Kuo A."/>
            <person name="Sato A."/>
            <person name="Lyhne E.K."/>
            <person name="Kogle M.E."/>
            <person name="Wiebenga A."/>
            <person name="Kun R.S."/>
            <person name="Lubbers R.J."/>
            <person name="Makela M.R."/>
            <person name="Barry K."/>
            <person name="Chovatia M."/>
            <person name="Clum A."/>
            <person name="Daum C."/>
            <person name="Haridas S."/>
            <person name="He G."/>
            <person name="LaButti K."/>
            <person name="Lipzen A."/>
            <person name="Mondo S."/>
            <person name="Riley R."/>
            <person name="Salamov A."/>
            <person name="Simmons B.A."/>
            <person name="Magnuson J.K."/>
            <person name="Henrissat B."/>
            <person name="Mortensen U.H."/>
            <person name="Larsen T.O."/>
            <person name="Devries R.P."/>
            <person name="Grigoriev I.V."/>
            <person name="Machida M."/>
            <person name="Baker S.E."/>
            <person name="Andersen M.R."/>
        </authorList>
    </citation>
    <scope>NUCLEOTIDE SEQUENCE [LARGE SCALE GENOMIC DNA]</scope>
    <source>
        <strain evidence="1 2">IBT 29228</strain>
    </source>
</reference>
<gene>
    <name evidence="1" type="ORF">BDV26DRAFT_294227</name>
</gene>